<organism evidence="1 2">
    <name type="scientific">Astathelohania contejeani</name>
    <dbReference type="NCBI Taxonomy" id="164912"/>
    <lineage>
        <taxon>Eukaryota</taxon>
        <taxon>Fungi</taxon>
        <taxon>Fungi incertae sedis</taxon>
        <taxon>Microsporidia</taxon>
        <taxon>Astathelohaniidae</taxon>
        <taxon>Astathelohania</taxon>
    </lineage>
</organism>
<dbReference type="EMBL" id="SBIQ01000182">
    <property type="protein sequence ID" value="KAF7682775.1"/>
    <property type="molecule type" value="Genomic_DNA"/>
</dbReference>
<keyword evidence="2" id="KW-1185">Reference proteome</keyword>
<evidence type="ECO:0000313" key="2">
    <source>
        <dbReference type="Proteomes" id="UP001516464"/>
    </source>
</evidence>
<reference evidence="1 2" key="1">
    <citation type="submission" date="2019-01" db="EMBL/GenBank/DDBJ databases">
        <title>Genomes sequencing and comparative genomics of infectious freshwater microsporidia, Cucumispora dikerogammari and Thelohania contejeani.</title>
        <authorList>
            <person name="Cormier A."/>
            <person name="Giraud I."/>
            <person name="Wattier R."/>
            <person name="Teixeira M."/>
            <person name="Grandjean F."/>
            <person name="Rigaud T."/>
            <person name="Cordaux R."/>
        </authorList>
    </citation>
    <scope>NUCLEOTIDE SEQUENCE [LARGE SCALE GENOMIC DNA]</scope>
    <source>
        <strain evidence="1">T1</strain>
        <tissue evidence="1">Spores</tissue>
    </source>
</reference>
<name>A0ABQ7HX85_9MICR</name>
<dbReference type="Proteomes" id="UP001516464">
    <property type="component" value="Unassembled WGS sequence"/>
</dbReference>
<gene>
    <name evidence="1" type="ORF">TCON_2007</name>
</gene>
<sequence length="597" mass="68826">MDIIPSLVSIEEDNDIPTQNIDRFKEISSVNITTHNNEIFGSKCIEKNEVSTLLAEDIDKAIKTSTTEANSVLQRESQTSKIFNKIKSLDISDIKSENVDNMHNSPKKNNNVNDNHKLDIIKKESQVKNGISDHTSEKIKIINTMIKLINEIESDVEHLKLLIMFLGSKNEKLDCCYKSLPISNISSIQYGDRSDCLNEAMKLYIDTIKSLLALEDQNIPCKSIVDLICTREDNLSNNIINTKLKNIKKELIIHFMKYNIIKKNDVHCTLKLKEKFNNFSIEFLPSIHLIKLYLHFLKLLLYNELSKCNIPISSFIFDMPCGNEKDTTLKKLICNEETLMDNSDMNYNVKEDEKYKYESRETTILNPVYKKGLKSDSISIKEIDNLTRLSETFDVEKFGAQENILNKISTTNKNDMHEFTSPMLLSFSGINPDIEENRSILHERINLKNHCNVKTSDKCQECTFNSNNSSSNNIKHRIKHFEFNKIDKSTNSCFSHSQHKKTILAKYKNVELKCQHYPKKISTNNFVNCNRNMPFKRPSVGFDNKKQSANKNLHCQKLLNNIKNDATRELVHFNSSLNIKIVAELYLNVRDVFTAVN</sequence>
<proteinExistence type="predicted"/>
<comment type="caution">
    <text evidence="1">The sequence shown here is derived from an EMBL/GenBank/DDBJ whole genome shotgun (WGS) entry which is preliminary data.</text>
</comment>
<accession>A0ABQ7HX85</accession>
<protein>
    <submittedName>
        <fullName evidence="1">Uncharacterized protein</fullName>
    </submittedName>
</protein>
<evidence type="ECO:0000313" key="1">
    <source>
        <dbReference type="EMBL" id="KAF7682775.1"/>
    </source>
</evidence>